<evidence type="ECO:0000256" key="2">
    <source>
        <dbReference type="ARBA" id="ARBA00023125"/>
    </source>
</evidence>
<keyword evidence="1" id="KW-0229">DNA integration</keyword>
<dbReference type="InterPro" id="IPR006118">
    <property type="entry name" value="Recombinase_CS"/>
</dbReference>
<dbReference type="SUPFAM" id="SSF53041">
    <property type="entry name" value="Resolvase-like"/>
    <property type="match status" value="1"/>
</dbReference>
<accession>K2AVW9</accession>
<dbReference type="PANTHER" id="PTHR30461">
    <property type="entry name" value="DNA-INVERTASE FROM LAMBDOID PROPHAGE"/>
    <property type="match status" value="1"/>
</dbReference>
<dbReference type="InterPro" id="IPR011109">
    <property type="entry name" value="DNA_bind_recombinase_dom"/>
</dbReference>
<dbReference type="Gene3D" id="3.40.50.1390">
    <property type="entry name" value="Resolvase, N-terminal catalytic domain"/>
    <property type="match status" value="1"/>
</dbReference>
<dbReference type="InterPro" id="IPR006119">
    <property type="entry name" value="Resolv_N"/>
</dbReference>
<dbReference type="GO" id="GO:0015074">
    <property type="term" value="P:DNA integration"/>
    <property type="evidence" value="ECO:0007669"/>
    <property type="project" value="UniProtKB-KW"/>
</dbReference>
<evidence type="ECO:0000256" key="3">
    <source>
        <dbReference type="ARBA" id="ARBA00023172"/>
    </source>
</evidence>
<keyword evidence="3" id="KW-0233">DNA recombination</keyword>
<dbReference type="Pfam" id="PF13408">
    <property type="entry name" value="Zn_ribbon_recom"/>
    <property type="match status" value="1"/>
</dbReference>
<reference evidence="9" key="1">
    <citation type="journal article" date="2012" name="Science">
        <title>Fermentation, hydrogen, and sulfur metabolism in multiple uncultivated bacterial phyla.</title>
        <authorList>
            <person name="Wrighton K.C."/>
            <person name="Thomas B.C."/>
            <person name="Sharon I."/>
            <person name="Miller C.S."/>
            <person name="Castelle C.J."/>
            <person name="VerBerkmoes N.C."/>
            <person name="Wilkins M.J."/>
            <person name="Hettich R.L."/>
            <person name="Lipton M.S."/>
            <person name="Williams K.H."/>
            <person name="Long P.E."/>
            <person name="Banfield J.F."/>
        </authorList>
    </citation>
    <scope>NUCLEOTIDE SEQUENCE [LARGE SCALE GENOMIC DNA]</scope>
</reference>
<dbReference type="InterPro" id="IPR050639">
    <property type="entry name" value="SSR_resolvase"/>
</dbReference>
<dbReference type="InterPro" id="IPR038109">
    <property type="entry name" value="DNA_bind_recomb_sf"/>
</dbReference>
<dbReference type="PROSITE" id="PS51736">
    <property type="entry name" value="RECOMBINASES_3"/>
    <property type="match status" value="1"/>
</dbReference>
<evidence type="ECO:0000256" key="4">
    <source>
        <dbReference type="PIRSR" id="PIRSR606118-50"/>
    </source>
</evidence>
<protein>
    <submittedName>
        <fullName evidence="9">Integrase</fullName>
    </submittedName>
</protein>
<dbReference type="PROSITE" id="PS51737">
    <property type="entry name" value="RECOMBINASE_DNA_BIND"/>
    <property type="match status" value="1"/>
</dbReference>
<dbReference type="InterPro" id="IPR025827">
    <property type="entry name" value="Zn_ribbon_recom_dom"/>
</dbReference>
<comment type="caution">
    <text evidence="9">The sequence shown here is derived from an EMBL/GenBank/DDBJ whole genome shotgun (WGS) entry which is preliminary data.</text>
</comment>
<dbReference type="Pfam" id="PF07508">
    <property type="entry name" value="Recombinase"/>
    <property type="match status" value="1"/>
</dbReference>
<gene>
    <name evidence="9" type="ORF">ACD_49C00083G0008</name>
</gene>
<dbReference type="EMBL" id="AMFJ01021669">
    <property type="protein sequence ID" value="EKD65821.1"/>
    <property type="molecule type" value="Genomic_DNA"/>
</dbReference>
<dbReference type="PANTHER" id="PTHR30461:SF23">
    <property type="entry name" value="DNA RECOMBINASE-RELATED"/>
    <property type="match status" value="1"/>
</dbReference>
<evidence type="ECO:0000256" key="5">
    <source>
        <dbReference type="PROSITE-ProRule" id="PRU10137"/>
    </source>
</evidence>
<dbReference type="InterPro" id="IPR036162">
    <property type="entry name" value="Resolvase-like_N_sf"/>
</dbReference>
<feature type="active site" description="O-(5'-phospho-DNA)-serine intermediate" evidence="4 5">
    <location>
        <position position="11"/>
    </location>
</feature>
<keyword evidence="6" id="KW-0175">Coiled coil</keyword>
<evidence type="ECO:0000259" key="7">
    <source>
        <dbReference type="PROSITE" id="PS51736"/>
    </source>
</evidence>
<evidence type="ECO:0000256" key="1">
    <source>
        <dbReference type="ARBA" id="ARBA00022908"/>
    </source>
</evidence>
<organism evidence="9">
    <name type="scientific">uncultured bacterium</name>
    <name type="common">gcode 4</name>
    <dbReference type="NCBI Taxonomy" id="1234023"/>
    <lineage>
        <taxon>Bacteria</taxon>
        <taxon>environmental samples</taxon>
    </lineage>
</organism>
<keyword evidence="2" id="KW-0238">DNA-binding</keyword>
<dbReference type="GO" id="GO:0003677">
    <property type="term" value="F:DNA binding"/>
    <property type="evidence" value="ECO:0007669"/>
    <property type="project" value="UniProtKB-KW"/>
</dbReference>
<evidence type="ECO:0000256" key="6">
    <source>
        <dbReference type="SAM" id="Coils"/>
    </source>
</evidence>
<dbReference type="SMART" id="SM00857">
    <property type="entry name" value="Resolvase"/>
    <property type="match status" value="1"/>
</dbReference>
<dbReference type="GO" id="GO:0000150">
    <property type="term" value="F:DNA strand exchange activity"/>
    <property type="evidence" value="ECO:0007669"/>
    <property type="project" value="InterPro"/>
</dbReference>
<feature type="domain" description="Recombinase" evidence="8">
    <location>
        <begin position="165"/>
        <end position="301"/>
    </location>
</feature>
<evidence type="ECO:0000313" key="9">
    <source>
        <dbReference type="EMBL" id="EKD65821.1"/>
    </source>
</evidence>
<dbReference type="Pfam" id="PF00239">
    <property type="entry name" value="Resolvase"/>
    <property type="match status" value="1"/>
</dbReference>
<name>K2AVW9_9BACT</name>
<dbReference type="CDD" id="cd03768">
    <property type="entry name" value="SR_ResInv"/>
    <property type="match status" value="1"/>
</dbReference>
<proteinExistence type="predicted"/>
<dbReference type="AlphaFoldDB" id="K2AVW9"/>
<evidence type="ECO:0000259" key="8">
    <source>
        <dbReference type="PROSITE" id="PS51737"/>
    </source>
</evidence>
<feature type="coiled-coil region" evidence="6">
    <location>
        <begin position="380"/>
        <end position="490"/>
    </location>
</feature>
<feature type="domain" description="Resolvase/invertase-type recombinase catalytic" evidence="7">
    <location>
        <begin position="3"/>
        <end position="157"/>
    </location>
</feature>
<dbReference type="PROSITE" id="PS00397">
    <property type="entry name" value="RECOMBINASES_1"/>
    <property type="match status" value="1"/>
</dbReference>
<dbReference type="Gene3D" id="3.90.1750.20">
    <property type="entry name" value="Putative Large Serine Recombinase, Chain B, Domain 2"/>
    <property type="match status" value="1"/>
</dbReference>
<sequence>MKRVAIYLRVSTQEQATEWFWLDSQERILKSFVEANKDNGWELWKSLIYIDEWVSWASNVEQRPALTKLKKDIIDWKIDIVLVWKIDRLFRKTRYLLEFIEFLKKYDVNFISKNENIDLKTHTWNLVLTMIWAIAEMERETIRERTMEWRISKALQWYFVFWTTPFWYETYEDWKGLRLRVNEEEAPLVRKIFDLFINQKMTASAIREYLTSLNIGTRADKEWKNKVSKNYIHYSFVHKVLTNEVYIWKYYFLKTKAVSENWKTRWVKRDKKDWLYFDCEKIIDEEAFEKAQKKLKKWKVLNWRWEIHLFTGLLKCWICGRSYVYYKSWKDTWNYRCNWRHTAKVWNDILCTNRAVSEIKLLDWIWKELSKIFENPKEFLKKYTETQKDQTQAINEYRKELLEISEELAKKEKTVKAWIRRQLEDEDNFDSYNDIIKDLINEKKILEERKGKIEERLNWLKTINEVKELIDELSKRYNEKYWKLDNKEKEEFIKECITRIEIWERDFRIFGVVWE</sequence>